<keyword evidence="2" id="KW-0175">Coiled coil</keyword>
<keyword evidence="6" id="KW-1185">Reference proteome</keyword>
<dbReference type="HOGENOM" id="CLU_025145_3_1_1"/>
<accession>W6MSQ0</accession>
<evidence type="ECO:0000256" key="2">
    <source>
        <dbReference type="SAM" id="Coils"/>
    </source>
</evidence>
<feature type="region of interest" description="Disordered" evidence="3">
    <location>
        <begin position="353"/>
        <end position="382"/>
    </location>
</feature>
<dbReference type="RefSeq" id="XP_022460247.1">
    <property type="nucleotide sequence ID" value="XM_022600953.1"/>
</dbReference>
<dbReference type="PANTHER" id="PTHR45006:SF1">
    <property type="entry name" value="DNAJ-LIKE PROTEIN 1"/>
    <property type="match status" value="1"/>
</dbReference>
<feature type="region of interest" description="Disordered" evidence="3">
    <location>
        <begin position="117"/>
        <end position="191"/>
    </location>
</feature>
<dbReference type="PRINTS" id="PR00625">
    <property type="entry name" value="JDOMAIN"/>
</dbReference>
<dbReference type="EMBL" id="HG793129">
    <property type="protein sequence ID" value="CDK28257.1"/>
    <property type="molecule type" value="Genomic_DNA"/>
</dbReference>
<dbReference type="Pfam" id="PF14308">
    <property type="entry name" value="DnaJ-X"/>
    <property type="match status" value="1"/>
</dbReference>
<dbReference type="SMART" id="SM00271">
    <property type="entry name" value="DnaJ"/>
    <property type="match status" value="1"/>
</dbReference>
<dbReference type="GO" id="GO:0005739">
    <property type="term" value="C:mitochondrion"/>
    <property type="evidence" value="ECO:0007669"/>
    <property type="project" value="GOC"/>
</dbReference>
<dbReference type="InterPro" id="IPR001623">
    <property type="entry name" value="DnaJ_domain"/>
</dbReference>
<dbReference type="PROSITE" id="PS00636">
    <property type="entry name" value="DNAJ_1"/>
    <property type="match status" value="1"/>
</dbReference>
<feature type="domain" description="J" evidence="4">
    <location>
        <begin position="6"/>
        <end position="71"/>
    </location>
</feature>
<dbReference type="PANTHER" id="PTHR45006">
    <property type="entry name" value="DNAJ-LIKE PROTEIN 1"/>
    <property type="match status" value="1"/>
</dbReference>
<feature type="coiled-coil region" evidence="2">
    <location>
        <begin position="193"/>
        <end position="227"/>
    </location>
</feature>
<evidence type="ECO:0000256" key="3">
    <source>
        <dbReference type="SAM" id="MobiDB-lite"/>
    </source>
</evidence>
<feature type="compositionally biased region" description="Polar residues" evidence="3">
    <location>
        <begin position="158"/>
        <end position="170"/>
    </location>
</feature>
<reference evidence="5" key="2">
    <citation type="submission" date="2014-02" db="EMBL/GenBank/DDBJ databases">
        <title>Complete DNA sequence of /Kuraishia capsulata/ illustrates novel genomic features among budding yeasts (/Saccharomycotina/).</title>
        <authorList>
            <person name="Morales L."/>
            <person name="Noel B."/>
            <person name="Porcel B."/>
            <person name="Marcet-Houben M."/>
            <person name="Hullo M-F."/>
            <person name="Sacerdot C."/>
            <person name="Tekaia F."/>
            <person name="Leh-Louis V."/>
            <person name="Despons L."/>
            <person name="Khanna V."/>
            <person name="Aury J-M."/>
            <person name="Barbe V."/>
            <person name="Couloux A."/>
            <person name="Labadie K."/>
            <person name="Pelletier E."/>
            <person name="Souciet J-L."/>
            <person name="Boekhout T."/>
            <person name="Gabaldon T."/>
            <person name="Wincker P."/>
            <person name="Dujon B."/>
        </authorList>
    </citation>
    <scope>NUCLEOTIDE SEQUENCE</scope>
    <source>
        <strain evidence="5">CBS 1993</strain>
    </source>
</reference>
<sequence>MVVDSTYYDLLGISATATELEIKKAYRKKAIQHHPDKNKDDPTAADRFKEIAEAYQVLSDKELRGRYDKYGKEQAIPKEGFEDPSEFFGMIFGGSAFADYIGELTLLKDLSKTYEMQADDEETAPESAKAGESSNPGNSTEGAKTSNFSEESHETTHVEQTASTFTTSRPGLTIAAGDGTECGPQMTEEDRKKAIDLERKKKKEEEIAQYEEECRIKKEEMVAELSQKLISRISLWTETDKANDVTKSFTEKLRYEAEVLKMESFGLEILHTIGSIYRSKAKTFLNKQKFLGISGFFSSIKEKGGVVMDTFRTISTALDAQSTMNELSKMQERKETAAKLELEREEKERIKAEKIARGEPVEEEEPVEDAVKEEPKKEEEPIPTDEDIAEMEKRLLGKVLAAAWKGSQFEISGTVRGACDSVLYDKSVSLEKRIERARALIMIGDIFLGTERSSGEQEEARIFEELVAEASEKRARK</sequence>
<dbReference type="InterPro" id="IPR026894">
    <property type="entry name" value="DnaJ_X"/>
</dbReference>
<evidence type="ECO:0000313" key="6">
    <source>
        <dbReference type="Proteomes" id="UP000019384"/>
    </source>
</evidence>
<dbReference type="SUPFAM" id="SSF46565">
    <property type="entry name" value="Chaperone J-domain"/>
    <property type="match status" value="1"/>
</dbReference>
<proteinExistence type="predicted"/>
<keyword evidence="1" id="KW-0143">Chaperone</keyword>
<dbReference type="GO" id="GO:0005829">
    <property type="term" value="C:cytosol"/>
    <property type="evidence" value="ECO:0007669"/>
    <property type="project" value="EnsemblFungi"/>
</dbReference>
<dbReference type="FunFam" id="1.10.287.110:FF:000028">
    <property type="entry name" value="DnaJ domain protein"/>
    <property type="match status" value="1"/>
</dbReference>
<dbReference type="STRING" id="1382522.W6MSQ0"/>
<dbReference type="PROSITE" id="PS50076">
    <property type="entry name" value="DNAJ_2"/>
    <property type="match status" value="1"/>
</dbReference>
<dbReference type="AlphaFoldDB" id="W6MSQ0"/>
<evidence type="ECO:0000256" key="1">
    <source>
        <dbReference type="ARBA" id="ARBA00023186"/>
    </source>
</evidence>
<protein>
    <recommendedName>
        <fullName evidence="4">J domain-containing protein</fullName>
    </recommendedName>
</protein>
<dbReference type="InterPro" id="IPR018253">
    <property type="entry name" value="DnaJ_domain_CS"/>
</dbReference>
<dbReference type="Proteomes" id="UP000019384">
    <property type="component" value="Unassembled WGS sequence"/>
</dbReference>
<evidence type="ECO:0000259" key="4">
    <source>
        <dbReference type="PROSITE" id="PS50076"/>
    </source>
</evidence>
<dbReference type="Gene3D" id="1.10.287.110">
    <property type="entry name" value="DnaJ domain"/>
    <property type="match status" value="1"/>
</dbReference>
<feature type="compositionally biased region" description="Basic and acidic residues" evidence="3">
    <location>
        <begin position="369"/>
        <end position="380"/>
    </location>
</feature>
<dbReference type="InterPro" id="IPR052814">
    <property type="entry name" value="Peroxisomal_DnaJ"/>
</dbReference>
<dbReference type="CDD" id="cd06257">
    <property type="entry name" value="DnaJ"/>
    <property type="match status" value="1"/>
</dbReference>
<feature type="compositionally biased region" description="Polar residues" evidence="3">
    <location>
        <begin position="132"/>
        <end position="149"/>
    </location>
</feature>
<dbReference type="GO" id="GO:0016558">
    <property type="term" value="P:protein import into peroxisome matrix"/>
    <property type="evidence" value="ECO:0007669"/>
    <property type="project" value="EnsemblFungi"/>
</dbReference>
<dbReference type="GO" id="GO:0045040">
    <property type="term" value="P:protein insertion into mitochondrial outer membrane"/>
    <property type="evidence" value="ECO:0007669"/>
    <property type="project" value="EnsemblFungi"/>
</dbReference>
<evidence type="ECO:0000313" key="5">
    <source>
        <dbReference type="EMBL" id="CDK28257.1"/>
    </source>
</evidence>
<dbReference type="OrthoDB" id="552049at2759"/>
<dbReference type="InterPro" id="IPR036869">
    <property type="entry name" value="J_dom_sf"/>
</dbReference>
<reference evidence="5" key="1">
    <citation type="submission" date="2013-12" db="EMBL/GenBank/DDBJ databases">
        <authorList>
            <person name="Genoscope - CEA"/>
        </authorList>
    </citation>
    <scope>NUCLEOTIDE SEQUENCE</scope>
    <source>
        <strain evidence="5">CBS 1993</strain>
    </source>
</reference>
<gene>
    <name evidence="5" type="ORF">KUCA_T00004239001</name>
</gene>
<dbReference type="GO" id="GO:0006626">
    <property type="term" value="P:protein targeting to mitochondrion"/>
    <property type="evidence" value="ECO:0007669"/>
    <property type="project" value="EnsemblFungi"/>
</dbReference>
<name>W6MSQ0_9ASCO</name>
<dbReference type="Pfam" id="PF00226">
    <property type="entry name" value="DnaJ"/>
    <property type="match status" value="1"/>
</dbReference>
<organism evidence="5 6">
    <name type="scientific">Kuraishia capsulata CBS 1993</name>
    <dbReference type="NCBI Taxonomy" id="1382522"/>
    <lineage>
        <taxon>Eukaryota</taxon>
        <taxon>Fungi</taxon>
        <taxon>Dikarya</taxon>
        <taxon>Ascomycota</taxon>
        <taxon>Saccharomycotina</taxon>
        <taxon>Pichiomycetes</taxon>
        <taxon>Pichiales</taxon>
        <taxon>Pichiaceae</taxon>
        <taxon>Kuraishia</taxon>
    </lineage>
</organism>
<dbReference type="GeneID" id="34521635"/>